<keyword evidence="1 3" id="KW-0378">Hydrolase</keyword>
<evidence type="ECO:0000259" key="5">
    <source>
        <dbReference type="PROSITE" id="PS51910"/>
    </source>
</evidence>
<protein>
    <recommendedName>
        <fullName evidence="5">GH18 domain-containing protein</fullName>
    </recommendedName>
</protein>
<dbReference type="PANTHER" id="PTHR11177">
    <property type="entry name" value="CHITINASE"/>
    <property type="match status" value="1"/>
</dbReference>
<dbReference type="InterPro" id="IPR001579">
    <property type="entry name" value="Glyco_hydro_18_chit_AS"/>
</dbReference>
<evidence type="ECO:0000313" key="6">
    <source>
        <dbReference type="EMBL" id="GKV03185.1"/>
    </source>
</evidence>
<sequence length="255" mass="28185">MGSLCGQTPPVKTLHSIGSGGVNQTVFSQMAMTRKTRLIFINSILEVARIYGFDGVDLDWEFPATAEDTMNLAILYKEWRKALHDESKACRKPRLLLTSAYYASTRMSNGVSISYPIGTIREYVDWVSPMYYDYRGIWENLTGEHSALYDSNSNPCTNYGIGSWIQAVVAPQKLVMGLPAHGHLWKLQDQNVTGIGAPATGPGLGGELGIPPYDDIVDFNRENNVTVKFDGETVPYYSYAGEYRFGTGLSQSAVI</sequence>
<dbReference type="InterPro" id="IPR011583">
    <property type="entry name" value="Chitinase_II/V-like_cat"/>
</dbReference>
<comment type="caution">
    <text evidence="6">The sequence shown here is derived from an EMBL/GenBank/DDBJ whole genome shotgun (WGS) entry which is preliminary data.</text>
</comment>
<dbReference type="InterPro" id="IPR017853">
    <property type="entry name" value="GH"/>
</dbReference>
<dbReference type="PROSITE" id="PS01095">
    <property type="entry name" value="GH18_1"/>
    <property type="match status" value="1"/>
</dbReference>
<gene>
    <name evidence="6" type="ORF">SLEP1_g15536</name>
</gene>
<proteinExistence type="inferred from homology"/>
<dbReference type="Gene3D" id="3.20.20.80">
    <property type="entry name" value="Glycosidases"/>
    <property type="match status" value="1"/>
</dbReference>
<dbReference type="InterPro" id="IPR001223">
    <property type="entry name" value="Glyco_hydro18_cat"/>
</dbReference>
<keyword evidence="7" id="KW-1185">Reference proteome</keyword>
<dbReference type="SMART" id="SM00636">
    <property type="entry name" value="Glyco_18"/>
    <property type="match status" value="1"/>
</dbReference>
<evidence type="ECO:0000256" key="4">
    <source>
        <dbReference type="RuleBase" id="RU004453"/>
    </source>
</evidence>
<dbReference type="EMBL" id="BPVZ01000020">
    <property type="protein sequence ID" value="GKV03185.1"/>
    <property type="molecule type" value="Genomic_DNA"/>
</dbReference>
<dbReference type="SUPFAM" id="SSF54556">
    <property type="entry name" value="Chitinase insertion domain"/>
    <property type="match status" value="1"/>
</dbReference>
<dbReference type="Gene3D" id="3.10.50.10">
    <property type="match status" value="1"/>
</dbReference>
<evidence type="ECO:0000256" key="1">
    <source>
        <dbReference type="ARBA" id="ARBA00022801"/>
    </source>
</evidence>
<dbReference type="InterPro" id="IPR029070">
    <property type="entry name" value="Chitinase_insertion_sf"/>
</dbReference>
<dbReference type="Pfam" id="PF00704">
    <property type="entry name" value="Glyco_hydro_18"/>
    <property type="match status" value="1"/>
</dbReference>
<dbReference type="Proteomes" id="UP001054252">
    <property type="component" value="Unassembled WGS sequence"/>
</dbReference>
<dbReference type="InterPro" id="IPR050314">
    <property type="entry name" value="Glycosyl_Hydrlase_18"/>
</dbReference>
<name>A0AAV5IX29_9ROSI</name>
<evidence type="ECO:0000313" key="7">
    <source>
        <dbReference type="Proteomes" id="UP001054252"/>
    </source>
</evidence>
<comment type="similarity">
    <text evidence="4">Belongs to the glycosyl hydrolase 18 family.</text>
</comment>
<dbReference type="PROSITE" id="PS51910">
    <property type="entry name" value="GH18_2"/>
    <property type="match status" value="1"/>
</dbReference>
<reference evidence="6 7" key="1">
    <citation type="journal article" date="2021" name="Commun. Biol.">
        <title>The genome of Shorea leprosula (Dipterocarpaceae) highlights the ecological relevance of drought in aseasonal tropical rainforests.</title>
        <authorList>
            <person name="Ng K.K.S."/>
            <person name="Kobayashi M.J."/>
            <person name="Fawcett J.A."/>
            <person name="Hatakeyama M."/>
            <person name="Paape T."/>
            <person name="Ng C.H."/>
            <person name="Ang C.C."/>
            <person name="Tnah L.H."/>
            <person name="Lee C.T."/>
            <person name="Nishiyama T."/>
            <person name="Sese J."/>
            <person name="O'Brien M.J."/>
            <person name="Copetti D."/>
            <person name="Mohd Noor M.I."/>
            <person name="Ong R.C."/>
            <person name="Putra M."/>
            <person name="Sireger I.Z."/>
            <person name="Indrioko S."/>
            <person name="Kosugi Y."/>
            <person name="Izuno A."/>
            <person name="Isagi Y."/>
            <person name="Lee S.L."/>
            <person name="Shimizu K.K."/>
        </authorList>
    </citation>
    <scope>NUCLEOTIDE SEQUENCE [LARGE SCALE GENOMIC DNA]</scope>
    <source>
        <strain evidence="6">214</strain>
    </source>
</reference>
<dbReference type="GO" id="GO:0005576">
    <property type="term" value="C:extracellular region"/>
    <property type="evidence" value="ECO:0007669"/>
    <property type="project" value="TreeGrafter"/>
</dbReference>
<evidence type="ECO:0000256" key="2">
    <source>
        <dbReference type="ARBA" id="ARBA00023295"/>
    </source>
</evidence>
<dbReference type="GO" id="GO:0004568">
    <property type="term" value="F:chitinase activity"/>
    <property type="evidence" value="ECO:0007669"/>
    <property type="project" value="TreeGrafter"/>
</dbReference>
<organism evidence="6 7">
    <name type="scientific">Rubroshorea leprosula</name>
    <dbReference type="NCBI Taxonomy" id="152421"/>
    <lineage>
        <taxon>Eukaryota</taxon>
        <taxon>Viridiplantae</taxon>
        <taxon>Streptophyta</taxon>
        <taxon>Embryophyta</taxon>
        <taxon>Tracheophyta</taxon>
        <taxon>Spermatophyta</taxon>
        <taxon>Magnoliopsida</taxon>
        <taxon>eudicotyledons</taxon>
        <taxon>Gunneridae</taxon>
        <taxon>Pentapetalae</taxon>
        <taxon>rosids</taxon>
        <taxon>malvids</taxon>
        <taxon>Malvales</taxon>
        <taxon>Dipterocarpaceae</taxon>
        <taxon>Rubroshorea</taxon>
    </lineage>
</organism>
<keyword evidence="2 3" id="KW-0326">Glycosidase</keyword>
<dbReference type="GO" id="GO:0008061">
    <property type="term" value="F:chitin binding"/>
    <property type="evidence" value="ECO:0007669"/>
    <property type="project" value="InterPro"/>
</dbReference>
<dbReference type="SUPFAM" id="SSF51445">
    <property type="entry name" value="(Trans)glycosidases"/>
    <property type="match status" value="1"/>
</dbReference>
<dbReference type="AlphaFoldDB" id="A0AAV5IX29"/>
<evidence type="ECO:0000256" key="3">
    <source>
        <dbReference type="RuleBase" id="RU000489"/>
    </source>
</evidence>
<accession>A0AAV5IX29</accession>
<dbReference type="GO" id="GO:0005975">
    <property type="term" value="P:carbohydrate metabolic process"/>
    <property type="evidence" value="ECO:0007669"/>
    <property type="project" value="InterPro"/>
</dbReference>
<dbReference type="PANTHER" id="PTHR11177:SF317">
    <property type="entry name" value="CHITINASE 12-RELATED"/>
    <property type="match status" value="1"/>
</dbReference>
<dbReference type="GO" id="GO:0006032">
    <property type="term" value="P:chitin catabolic process"/>
    <property type="evidence" value="ECO:0007669"/>
    <property type="project" value="TreeGrafter"/>
</dbReference>
<feature type="domain" description="GH18" evidence="5">
    <location>
        <begin position="1"/>
        <end position="255"/>
    </location>
</feature>